<dbReference type="PANTHER" id="PTHR34047:SF8">
    <property type="entry name" value="PROTEIN YKFC"/>
    <property type="match status" value="1"/>
</dbReference>
<gene>
    <name evidence="2" type="ORF">Rsw2DRAFT_3311</name>
</gene>
<dbReference type="EMBL" id="ACYY01000035">
    <property type="protein sequence ID" value="EEW23750.1"/>
    <property type="molecule type" value="Genomic_DNA"/>
</dbReference>
<keyword evidence="2" id="KW-0548">Nucleotidyltransferase</keyword>
<comment type="similarity">
    <text evidence="1">Belongs to the bacterial reverse transcriptase family.</text>
</comment>
<keyword evidence="2" id="KW-0695">RNA-directed DNA polymerase</keyword>
<dbReference type="STRING" id="371731.Rsw2DRAFT_3311"/>
<dbReference type="AlphaFoldDB" id="C8S5I2"/>
<evidence type="ECO:0000313" key="2">
    <source>
        <dbReference type="EMBL" id="EEW23750.1"/>
    </source>
</evidence>
<dbReference type="PANTHER" id="PTHR34047">
    <property type="entry name" value="NUCLEAR INTRON MATURASE 1, MITOCHONDRIAL-RELATED"/>
    <property type="match status" value="1"/>
</dbReference>
<reference evidence="2 3" key="1">
    <citation type="submission" date="2009-08" db="EMBL/GenBank/DDBJ databases">
        <title>The draft genome of Rhodobacter sp. SW2.</title>
        <authorList>
            <consortium name="US DOE Joint Genome Institute (JGI-PGF)"/>
            <person name="Lucas S."/>
            <person name="Copeland A."/>
            <person name="Lapidus A."/>
            <person name="Glavina del Rio T."/>
            <person name="Tice H."/>
            <person name="Bruce D."/>
            <person name="Goodwin L."/>
            <person name="Pitluck S."/>
            <person name="Larimer F."/>
            <person name="Land M.L."/>
            <person name="Hauser L."/>
            <person name="Emerson D."/>
        </authorList>
    </citation>
    <scope>NUCLEOTIDE SEQUENCE [LARGE SCALE GENOMIC DNA]</scope>
    <source>
        <strain evidence="2 3">SW2</strain>
    </source>
</reference>
<dbReference type="GO" id="GO:0003964">
    <property type="term" value="F:RNA-directed DNA polymerase activity"/>
    <property type="evidence" value="ECO:0007669"/>
    <property type="project" value="UniProtKB-KW"/>
</dbReference>
<comment type="caution">
    <text evidence="2">The sequence shown here is derived from an EMBL/GenBank/DDBJ whole genome shotgun (WGS) entry which is preliminary data.</text>
</comment>
<accession>C8S5I2</accession>
<evidence type="ECO:0000256" key="1">
    <source>
        <dbReference type="ARBA" id="ARBA00034120"/>
    </source>
</evidence>
<evidence type="ECO:0000313" key="3">
    <source>
        <dbReference type="Proteomes" id="UP000010121"/>
    </source>
</evidence>
<keyword evidence="3" id="KW-1185">Reference proteome</keyword>
<dbReference type="eggNOG" id="COG3344">
    <property type="taxonomic scope" value="Bacteria"/>
</dbReference>
<organism evidence="2 3">
    <name type="scientific">Rhodobacter ferrooxidans</name>
    <dbReference type="NCBI Taxonomy" id="371731"/>
    <lineage>
        <taxon>Bacteria</taxon>
        <taxon>Pseudomonadati</taxon>
        <taxon>Pseudomonadota</taxon>
        <taxon>Alphaproteobacteria</taxon>
        <taxon>Rhodobacterales</taxon>
        <taxon>Rhodobacter group</taxon>
        <taxon>Rhodobacter</taxon>
    </lineage>
</organism>
<name>C8S5I2_9RHOB</name>
<dbReference type="SUPFAM" id="SSF56317">
    <property type="entry name" value="Carbon-nitrogen hydrolase"/>
    <property type="match status" value="1"/>
</dbReference>
<keyword evidence="2" id="KW-0808">Transferase</keyword>
<dbReference type="Proteomes" id="UP000010121">
    <property type="component" value="Unassembled WGS sequence"/>
</dbReference>
<dbReference type="CDD" id="cd01646">
    <property type="entry name" value="RT_Bac_retron_I"/>
    <property type="match status" value="1"/>
</dbReference>
<sequence>MTFTSLVPTIECLADETVLIQAWKKTASYIRYHNWFSDTLELDRTAVNLREFISKISAEIKSEAPLLSNPIRMVPAPKSQKWRIEGDGQWKPVDGNGDTAKIRPLAHVSLRDQVIATAIMMCLADRVETRQGDPAIPLDSAELHTVVSYGNRLFSDFKNGSANQRWGSGTLYRGFYEDYQTFLARPEDVAERVHRDYPRTLIVQSDLRQFYDRVTSELLHKAIRNLQGDVGESAFFERATGFLTWKWSANDLKEIDIYAKQSGIPDFSMIVLPQGLVAAGFFANVALAKFDQQLQEQIGREILPNIKLHDVARYVDDLRFVLSAPLAVDIEAVKSDIFKWIKSSLDRSAPGLSPAEEKTQVTAFRADERPLVQQSKRMGRIQAAISGGFDPVAGGEILDSVLALVRAQDRLARAEAVSEHDPFRPIPDVRDSTVDRFVAGRFRSTYRSLRPQLWQTREDQKAEGDGEEYSQFKGVRTRSELDDEMRAFALELISKWVSDPSNVRLLRIALDMWPDADVLTRILNLLRRFTQKGGPRNAPRRIAWYCLSEILRAGAVETGFVEDDEQLPSAVKVHEYRRILRDEALRIVKTTETLLPWYLKQQAYLMLATDPPDIQLLPSHGKGDLWPYTRLLRFLKGDAQKLLPDEYATFSILARRSYLDRQRAVDLVGPQLTPSRLNRIASLDPNFGAELVKATGEASALTPRTRADLGLSDHSDAKSSTLAKIVLSPGTRNELRNERALLSFASKFLLAIDGVAEGAAISPSEVTLSLEAATSEVGSLQLQRRNLAGDSLYDPPNWVPADDHWRFQLGFLLRFILTAQPDFTRPARSPHWKEEKQIYRSPGGHWHERIHGFFNGYSAFGDDWLPISDWVEKILFGLLWWPGCAGLRADTPVAGTIDEAREAIDARLKYMRELQGSSVALLPLKVPGAFRREGKPLRACVVQMAFPSVDDFHENDLTMSNATLRIRHRRHLSAALAAVKSSLALRETHKGMDHRLDWLILPELAVHPDDVRTHLVPFARAHKTIILAGLTYDELFAGQPLVNSALWIIPTHHPTRGAQILIRRQGKKHLAPSEKGFETKGLIQSFRPCQWLIGYDWSKDPDSDPLWLTAAICFDATDLHLAADLKDRSDIFAIPALNRDVKTFDNMALALHYHMHQMVVVANNGNYGGSNAYAPYAKDYKRQIFHMHGQPQASIAFFELENIATFKNRKATGIVFKPPPAG</sequence>
<protein>
    <submittedName>
        <fullName evidence="2">Reverse transcriptase like protein</fullName>
    </submittedName>
</protein>
<proteinExistence type="inferred from homology"/>
<dbReference type="InterPro" id="IPR051083">
    <property type="entry name" value="GrpII_Intron_Splice-Mob/Def"/>
</dbReference>
<dbReference type="InterPro" id="IPR036526">
    <property type="entry name" value="C-N_Hydrolase_sf"/>
</dbReference>